<evidence type="ECO:0000256" key="6">
    <source>
        <dbReference type="ARBA" id="ARBA00022927"/>
    </source>
</evidence>
<evidence type="ECO:0000256" key="2">
    <source>
        <dbReference type="ARBA" id="ARBA00007210"/>
    </source>
</evidence>
<dbReference type="Gene3D" id="1.20.58.1220">
    <property type="entry name" value="Exo84p, C-terminal helical domain"/>
    <property type="match status" value="1"/>
</dbReference>
<dbReference type="InterPro" id="IPR032403">
    <property type="entry name" value="Exo84_C"/>
</dbReference>
<feature type="domain" description="Exocyst component Exo84 C-terminal" evidence="7">
    <location>
        <begin position="413"/>
        <end position="498"/>
    </location>
</feature>
<name>A0A2U1J5F9_SMIAN</name>
<dbReference type="GO" id="GO:0015031">
    <property type="term" value="P:protein transport"/>
    <property type="evidence" value="ECO:0007669"/>
    <property type="project" value="UniProtKB-KW"/>
</dbReference>
<comment type="subcellular location">
    <subcellularLocation>
        <location evidence="1">Cytoplasmic vesicle</location>
        <location evidence="1">Secretory vesicle</location>
    </subcellularLocation>
</comment>
<dbReference type="GO" id="GO:0006887">
    <property type="term" value="P:exocytosis"/>
    <property type="evidence" value="ECO:0007669"/>
    <property type="project" value="UniProtKB-KW"/>
</dbReference>
<accession>A0A2U1J5F9</accession>
<reference evidence="8 9" key="1">
    <citation type="journal article" date="2018" name="MBio">
        <title>Comparative Genomics Reveals the Core Gene Toolbox for the Fungus-Insect Symbiosis.</title>
        <authorList>
            <person name="Wang Y."/>
            <person name="Stata M."/>
            <person name="Wang W."/>
            <person name="Stajich J.E."/>
            <person name="White M.M."/>
            <person name="Moncalvo J.M."/>
        </authorList>
    </citation>
    <scope>NUCLEOTIDE SEQUENCE [LARGE SCALE GENOMIC DNA]</scope>
    <source>
        <strain evidence="8 9">AUS-126-30</strain>
    </source>
</reference>
<organism evidence="8 9">
    <name type="scientific">Smittium angustum</name>
    <dbReference type="NCBI Taxonomy" id="133377"/>
    <lineage>
        <taxon>Eukaryota</taxon>
        <taxon>Fungi</taxon>
        <taxon>Fungi incertae sedis</taxon>
        <taxon>Zoopagomycota</taxon>
        <taxon>Kickxellomycotina</taxon>
        <taxon>Harpellomycetes</taxon>
        <taxon>Harpellales</taxon>
        <taxon>Legeriomycetaceae</taxon>
        <taxon>Smittium</taxon>
    </lineage>
</organism>
<dbReference type="GO" id="GO:0006893">
    <property type="term" value="P:Golgi to plasma membrane transport"/>
    <property type="evidence" value="ECO:0007669"/>
    <property type="project" value="TreeGrafter"/>
</dbReference>
<evidence type="ECO:0000256" key="3">
    <source>
        <dbReference type="ARBA" id="ARBA00021269"/>
    </source>
</evidence>
<dbReference type="PANTHER" id="PTHR21426">
    <property type="entry name" value="EXOCYST COMPLEX COMPONENT 8"/>
    <property type="match status" value="1"/>
</dbReference>
<dbReference type="AlphaFoldDB" id="A0A2U1J5F9"/>
<evidence type="ECO:0000313" key="8">
    <source>
        <dbReference type="EMBL" id="PWA00249.1"/>
    </source>
</evidence>
<dbReference type="InterPro" id="IPR033961">
    <property type="entry name" value="Exo84"/>
</dbReference>
<dbReference type="Pfam" id="PF25345">
    <property type="entry name" value="PH_EXO84"/>
    <property type="match status" value="1"/>
</dbReference>
<dbReference type="InterPro" id="IPR042560">
    <property type="entry name" value="Exo84_C_2"/>
</dbReference>
<evidence type="ECO:0000256" key="5">
    <source>
        <dbReference type="ARBA" id="ARBA00022483"/>
    </source>
</evidence>
<dbReference type="SUPFAM" id="SSF74788">
    <property type="entry name" value="Cullin repeat-like"/>
    <property type="match status" value="1"/>
</dbReference>
<dbReference type="Gene3D" id="2.30.29.30">
    <property type="entry name" value="Pleckstrin-homology domain (PH domain)/Phosphotyrosine-binding domain (PTB)"/>
    <property type="match status" value="1"/>
</dbReference>
<dbReference type="InterPro" id="IPR016159">
    <property type="entry name" value="Cullin_repeat-like_dom_sf"/>
</dbReference>
<gene>
    <name evidence="8" type="ORF">BB558_003708</name>
</gene>
<dbReference type="EMBL" id="MBFU01000348">
    <property type="protein sequence ID" value="PWA00249.1"/>
    <property type="molecule type" value="Genomic_DNA"/>
</dbReference>
<dbReference type="Pfam" id="PF16528">
    <property type="entry name" value="Exo84_C"/>
    <property type="match status" value="1"/>
</dbReference>
<dbReference type="GO" id="GO:0000145">
    <property type="term" value="C:exocyst"/>
    <property type="evidence" value="ECO:0007669"/>
    <property type="project" value="InterPro"/>
</dbReference>
<keyword evidence="9" id="KW-1185">Reference proteome</keyword>
<dbReference type="PANTHER" id="PTHR21426:SF12">
    <property type="entry name" value="EXOCYST COMPLEX COMPONENT 8"/>
    <property type="match status" value="1"/>
</dbReference>
<sequence>MENPVQVGRVGTGITKVNIGAPKLISTKLKNDKNAGDEPVVFLTDLMVANFEPEKYLKKNLEFVEEPKIREFRVSLENTKKAVAQNLQKNVYRNYKEFVFVTKEISQMEDEATLFKEMLGKLDTICDGLYNNELEVAGMTEDEKKAARALHRRTIRMTVNDQQGVFAAQMTKLWNSVEGSQRMLPYSPNRHIVGSIKKIEELSPLTFQFRQQIQVIILNDSLLVAAVRKRGNYTNAVLVADKCMRLNELTVVQLKDTPQLSMAVKVINKAESYLFRFPNKGTKQEFLSLVERAISGSGGTSATAFQVPAMPENTKSVIAAAGGRDGTKSVVESKAITSVENNCGKLDVCIVKREFEVAVLLWNELHRTILMFPAEKLLEKDSVLKKLSDEVNKREGELGKLICAETSIPCTSKQYLSKKAIEAGGLIRNTCDWYSDFFDDPSMTSALITWVQQEMGRYATIFRRQVFHSLQEFQVISNCIGYTLTEVEMLGHAGLDLKFMLDQEFFPDLTQCIVKYENRIVKLLNKAIAEDNFDVIKNVPLEKGSAMEKLFGENVPLISSVAKLDRHLSEFCVELKYIVMETLYGQVVTSVSAIIESILKQFLLILRKGEIPPSKGLIVLANTQAVISWAIPRCAANLDRVFGRTVSDIHNLESRLEGFPGTLQEVLCQRWAQLLVFSTFDFGGEVYLSTGQVDESMGPSKGVVELVREFGRLDREIRSYKLERQAILGGTIDHMFYIMLDDKFWVVNGRSVNFSHKGVHQLVLDTHFFLKVCGPLVSKVANKAANKVCEKALRIFFASHPSNDLPMMGRQWYDSKVKDTLNQLGPNFKLSSTAAK</sequence>
<evidence type="ECO:0000313" key="9">
    <source>
        <dbReference type="Proteomes" id="UP000245591"/>
    </source>
</evidence>
<dbReference type="Pfam" id="PF08700">
    <property type="entry name" value="VPS51_Exo84_N"/>
    <property type="match status" value="1"/>
</dbReference>
<keyword evidence="6" id="KW-0653">Protein transport</keyword>
<comment type="similarity">
    <text evidence="2">Belongs to the EXO84 family.</text>
</comment>
<dbReference type="InterPro" id="IPR011993">
    <property type="entry name" value="PH-like_dom_sf"/>
</dbReference>
<keyword evidence="5" id="KW-0268">Exocytosis</keyword>
<comment type="caution">
    <text evidence="8">The sequence shown here is derived from an EMBL/GenBank/DDBJ whole genome shotgun (WGS) entry which is preliminary data.</text>
</comment>
<evidence type="ECO:0000259" key="7">
    <source>
        <dbReference type="Pfam" id="PF16528"/>
    </source>
</evidence>
<evidence type="ECO:0000256" key="4">
    <source>
        <dbReference type="ARBA" id="ARBA00022448"/>
    </source>
</evidence>
<dbReference type="Proteomes" id="UP000245591">
    <property type="component" value="Unassembled WGS sequence"/>
</dbReference>
<dbReference type="GO" id="GO:0030133">
    <property type="term" value="C:transport vesicle"/>
    <property type="evidence" value="ECO:0007669"/>
    <property type="project" value="UniProtKB-SubCell"/>
</dbReference>
<keyword evidence="4" id="KW-0813">Transport</keyword>
<protein>
    <recommendedName>
        <fullName evidence="3">Exocyst complex component EXO84</fullName>
    </recommendedName>
</protein>
<evidence type="ECO:0000256" key="1">
    <source>
        <dbReference type="ARBA" id="ARBA00004398"/>
    </source>
</evidence>
<dbReference type="SUPFAM" id="SSF50729">
    <property type="entry name" value="PH domain-like"/>
    <property type="match status" value="1"/>
</dbReference>
<proteinExistence type="inferred from homology"/>